<dbReference type="RefSeq" id="WP_175482528.1">
    <property type="nucleotide sequence ID" value="NZ_FORR01000025.1"/>
</dbReference>
<organism evidence="1 2">
    <name type="scientific">Thermoflavimicrobium dichotomicum</name>
    <dbReference type="NCBI Taxonomy" id="46223"/>
    <lineage>
        <taxon>Bacteria</taxon>
        <taxon>Bacillati</taxon>
        <taxon>Bacillota</taxon>
        <taxon>Bacilli</taxon>
        <taxon>Bacillales</taxon>
        <taxon>Thermoactinomycetaceae</taxon>
        <taxon>Thermoflavimicrobium</taxon>
    </lineage>
</organism>
<evidence type="ECO:0000313" key="2">
    <source>
        <dbReference type="Proteomes" id="UP000199545"/>
    </source>
</evidence>
<name>A0A1I3UIV5_9BACL</name>
<sequence>MKGIRIVGFVDRGTLKFRVYRDGQLIGFMTLMGLLEWFEQIEEAHQLATGEQQA</sequence>
<proteinExistence type="predicted"/>
<evidence type="ECO:0000313" key="1">
    <source>
        <dbReference type="EMBL" id="SFJ82629.1"/>
    </source>
</evidence>
<protein>
    <submittedName>
        <fullName evidence="1">Uncharacterized protein</fullName>
    </submittedName>
</protein>
<dbReference type="EMBL" id="FORR01000025">
    <property type="protein sequence ID" value="SFJ82629.1"/>
    <property type="molecule type" value="Genomic_DNA"/>
</dbReference>
<gene>
    <name evidence="1" type="ORF">SAMN05421852_12514</name>
</gene>
<accession>A0A1I3UIV5</accession>
<keyword evidence="2" id="KW-1185">Reference proteome</keyword>
<reference evidence="1 2" key="1">
    <citation type="submission" date="2016-10" db="EMBL/GenBank/DDBJ databases">
        <authorList>
            <person name="de Groot N.N."/>
        </authorList>
    </citation>
    <scope>NUCLEOTIDE SEQUENCE [LARGE SCALE GENOMIC DNA]</scope>
    <source>
        <strain evidence="1 2">DSM 44778</strain>
    </source>
</reference>
<dbReference type="Proteomes" id="UP000199545">
    <property type="component" value="Unassembled WGS sequence"/>
</dbReference>
<dbReference type="STRING" id="46223.SAMN05421852_12514"/>
<dbReference type="AlphaFoldDB" id="A0A1I3UIV5"/>